<evidence type="ECO:0000256" key="2">
    <source>
        <dbReference type="ARBA" id="ARBA00022840"/>
    </source>
</evidence>
<dbReference type="Gene3D" id="3.40.50.300">
    <property type="entry name" value="P-loop containing nucleotide triphosphate hydrolases"/>
    <property type="match status" value="2"/>
</dbReference>
<accession>A0A7R6Q0I4</accession>
<dbReference type="Proteomes" id="UP000595564">
    <property type="component" value="Chromosome"/>
</dbReference>
<dbReference type="KEGG" id="thyd:TTHT_1840"/>
<gene>
    <name evidence="5" type="ORF">TTHT_1840</name>
</gene>
<evidence type="ECO:0000313" key="6">
    <source>
        <dbReference type="Proteomes" id="UP000595564"/>
    </source>
</evidence>
<dbReference type="GO" id="GO:0005524">
    <property type="term" value="F:ATP binding"/>
    <property type="evidence" value="ECO:0007669"/>
    <property type="project" value="UniProtKB-KW"/>
</dbReference>
<dbReference type="CDD" id="cd18797">
    <property type="entry name" value="SF2_C_Hrq"/>
    <property type="match status" value="1"/>
</dbReference>
<evidence type="ECO:0000313" key="5">
    <source>
        <dbReference type="EMBL" id="BBB33298.1"/>
    </source>
</evidence>
<dbReference type="AlphaFoldDB" id="A0A7R6Q0I4"/>
<dbReference type="GO" id="GO:0006289">
    <property type="term" value="P:nucleotide-excision repair"/>
    <property type="evidence" value="ECO:0007669"/>
    <property type="project" value="TreeGrafter"/>
</dbReference>
<dbReference type="SMART" id="SM00490">
    <property type="entry name" value="HELICc"/>
    <property type="match status" value="1"/>
</dbReference>
<evidence type="ECO:0000256" key="1">
    <source>
        <dbReference type="ARBA" id="ARBA00022741"/>
    </source>
</evidence>
<keyword evidence="1" id="KW-0547">Nucleotide-binding</keyword>
<dbReference type="RefSeq" id="WP_201327604.1">
    <property type="nucleotide sequence ID" value="NZ_AP017470.1"/>
</dbReference>
<feature type="domain" description="Helicase ATP-binding" evidence="3">
    <location>
        <begin position="61"/>
        <end position="241"/>
    </location>
</feature>
<dbReference type="SMART" id="SM00487">
    <property type="entry name" value="DEXDc"/>
    <property type="match status" value="1"/>
</dbReference>
<dbReference type="CDD" id="cd17923">
    <property type="entry name" value="DEXHc_Hrq1-like"/>
    <property type="match status" value="1"/>
</dbReference>
<dbReference type="PANTHER" id="PTHR47957">
    <property type="entry name" value="ATP-DEPENDENT HELICASE HRQ1"/>
    <property type="match status" value="1"/>
</dbReference>
<reference evidence="5 6" key="1">
    <citation type="journal article" date="2012" name="Extremophiles">
        <title>Thermotomaculum hydrothermale gen. nov., sp. nov., a novel heterotrophic thermophile within the phylum Acidobacteria from a deep-sea hydrothermal vent chimney in the Southern Okinawa Trough.</title>
        <authorList>
            <person name="Izumi H."/>
            <person name="Nunoura T."/>
            <person name="Miyazaki M."/>
            <person name="Mino S."/>
            <person name="Toki T."/>
            <person name="Takai K."/>
            <person name="Sako Y."/>
            <person name="Sawabe T."/>
            <person name="Nakagawa S."/>
        </authorList>
    </citation>
    <scope>NUCLEOTIDE SEQUENCE [LARGE SCALE GENOMIC DNA]</scope>
    <source>
        <strain evidence="5 6">AC55</strain>
    </source>
</reference>
<name>A0A7R6Q0I4_9BACT</name>
<dbReference type="SUPFAM" id="SSF52540">
    <property type="entry name" value="P-loop containing nucleoside triphosphate hydrolases"/>
    <property type="match status" value="2"/>
</dbReference>
<dbReference type="EMBL" id="AP017470">
    <property type="protein sequence ID" value="BBB33298.1"/>
    <property type="molecule type" value="Genomic_DNA"/>
</dbReference>
<keyword evidence="5" id="KW-0378">Hydrolase</keyword>
<proteinExistence type="predicted"/>
<keyword evidence="2" id="KW-0067">ATP-binding</keyword>
<dbReference type="GO" id="GO:0043138">
    <property type="term" value="F:3'-5' DNA helicase activity"/>
    <property type="evidence" value="ECO:0007669"/>
    <property type="project" value="TreeGrafter"/>
</dbReference>
<dbReference type="Pfam" id="PF09369">
    <property type="entry name" value="MZB"/>
    <property type="match status" value="1"/>
</dbReference>
<feature type="domain" description="Helicase C-terminal" evidence="4">
    <location>
        <begin position="273"/>
        <end position="434"/>
    </location>
</feature>
<organism evidence="5 6">
    <name type="scientific">Thermotomaculum hydrothermale</name>
    <dbReference type="NCBI Taxonomy" id="981385"/>
    <lineage>
        <taxon>Bacteria</taxon>
        <taxon>Pseudomonadati</taxon>
        <taxon>Acidobacteriota</taxon>
        <taxon>Holophagae</taxon>
        <taxon>Thermotomaculales</taxon>
        <taxon>Thermotomaculaceae</taxon>
        <taxon>Thermotomaculum</taxon>
    </lineage>
</organism>
<dbReference type="PANTHER" id="PTHR47957:SF3">
    <property type="entry name" value="ATP-DEPENDENT HELICASE HRQ1"/>
    <property type="match status" value="1"/>
</dbReference>
<dbReference type="Pfam" id="PF00270">
    <property type="entry name" value="DEAD"/>
    <property type="match status" value="1"/>
</dbReference>
<dbReference type="PROSITE" id="PS51192">
    <property type="entry name" value="HELICASE_ATP_BIND_1"/>
    <property type="match status" value="1"/>
</dbReference>
<dbReference type="InterPro" id="IPR014001">
    <property type="entry name" value="Helicase_ATP-bd"/>
</dbReference>
<evidence type="ECO:0000259" key="4">
    <source>
        <dbReference type="PROSITE" id="PS51194"/>
    </source>
</evidence>
<protein>
    <submittedName>
        <fullName evidence="5">DEAD/DEAH box helicase domain-containing protein</fullName>
    </submittedName>
</protein>
<dbReference type="GO" id="GO:0003676">
    <property type="term" value="F:nucleic acid binding"/>
    <property type="evidence" value="ECO:0007669"/>
    <property type="project" value="InterPro"/>
</dbReference>
<evidence type="ECO:0000259" key="3">
    <source>
        <dbReference type="PROSITE" id="PS51192"/>
    </source>
</evidence>
<keyword evidence="6" id="KW-1185">Reference proteome</keyword>
<dbReference type="InterPro" id="IPR001650">
    <property type="entry name" value="Helicase_C-like"/>
</dbReference>
<dbReference type="InterPro" id="IPR011545">
    <property type="entry name" value="DEAD/DEAH_box_helicase_dom"/>
</dbReference>
<dbReference type="InterPro" id="IPR027417">
    <property type="entry name" value="P-loop_NTPase"/>
</dbReference>
<dbReference type="GO" id="GO:0036297">
    <property type="term" value="P:interstrand cross-link repair"/>
    <property type="evidence" value="ECO:0007669"/>
    <property type="project" value="TreeGrafter"/>
</dbReference>
<sequence>MKNTESLIELLKSHKYLTHYHIFEKKEGDYREIPETLSEKLKEGLKKSGIEKLYSHQKKAFSLIEKGKNIVITTPTASGKSLCYNLPILNEIEKNPSTKCFYFFPTKALSRDQSKSVIELAEKSNIPLRCEVYDGDTPSDVREGIRKNAQIIITNPDMLHQAILPHHPMWRRVIENLKFIVIDEVHIYTGVFGSHFANVLRRLKRICEFYQAKPQFICCSATIANPLELAENLVEEKFELIDENGAPSSRKHFFFINPPIVNRELGIRKSYVDITVLMGKEFLERDIPTITFARTRLAVEVITKYLKDRTKPTKKHKISAYRGGYLPNLRREIERKMKNKDISLIVSTNALELGIDIGELQGCIIAGYPGTISSTLQQAGRAGRKKDDSLAVLIGSNFAVDQFIMSNPDYLFKSSPEHARINPDNPDILFNHLCCAIYELPFKEGERFGETEIEDLLTKMEEVELVNKFGKKWHWISDSYPAATFSLRSVTNDNFVVIDITEKRNKVIAEVDYIAAHTTIYPQAIYLVQGRLYQVEKLDYENRKAYVREVMAEYYTDAIDHTVVNILQVDNQEKATFFHNNLGEIHVLTTITGFKKIKFYTNENIGYGKINIPDVEMHTTSFWLTIDDSIREQMGISKSDFTETLNGFLYSMKNISSIFLMCDTRDLGTSTQTDDTKENFQYSLFLYDAYPGGIGLSPQIYKLRESIFDGVKSLVKSCKCSHGCPSCIGIRNGENSNIKSNVIALASILSK</sequence>
<dbReference type="PROSITE" id="PS51194">
    <property type="entry name" value="HELICASE_CTER"/>
    <property type="match status" value="1"/>
</dbReference>
<dbReference type="InterPro" id="IPR018973">
    <property type="entry name" value="MZB"/>
</dbReference>
<keyword evidence="5" id="KW-0347">Helicase</keyword>
<dbReference type="Pfam" id="PF00271">
    <property type="entry name" value="Helicase_C"/>
    <property type="match status" value="1"/>
</dbReference>